<dbReference type="InterPro" id="IPR005171">
    <property type="entry name" value="Cyt_c_oxidase_su4_prok"/>
</dbReference>
<name>A0A7W7YEA5_9BACT</name>
<keyword evidence="5 6" id="KW-0472">Membrane</keyword>
<evidence type="ECO:0000256" key="2">
    <source>
        <dbReference type="ARBA" id="ARBA00022475"/>
    </source>
</evidence>
<comment type="caution">
    <text evidence="7">The sequence shown here is derived from an EMBL/GenBank/DDBJ whole genome shotgun (WGS) entry which is preliminary data.</text>
</comment>
<keyword evidence="8" id="KW-1185">Reference proteome</keyword>
<evidence type="ECO:0000256" key="6">
    <source>
        <dbReference type="SAM" id="Phobius"/>
    </source>
</evidence>
<evidence type="ECO:0000313" key="8">
    <source>
        <dbReference type="Proteomes" id="UP000590740"/>
    </source>
</evidence>
<evidence type="ECO:0000256" key="5">
    <source>
        <dbReference type="ARBA" id="ARBA00023136"/>
    </source>
</evidence>
<evidence type="ECO:0000256" key="4">
    <source>
        <dbReference type="ARBA" id="ARBA00022989"/>
    </source>
</evidence>
<protein>
    <submittedName>
        <fullName evidence="7">Caa(3)-type oxidase subunit IV</fullName>
    </submittedName>
</protein>
<evidence type="ECO:0000313" key="7">
    <source>
        <dbReference type="EMBL" id="MBB5034544.1"/>
    </source>
</evidence>
<sequence length="110" mass="12176">MADNVEEIQKSIKKYFIIGGLLIALSAATVGLSYVELPTHGQNILLGMILATFKAALVALIFMHLNHERSIIYKILAFTVVFAVVLFALFIFSHEDPLTFSGFYTPADQL</sequence>
<evidence type="ECO:0000256" key="3">
    <source>
        <dbReference type="ARBA" id="ARBA00022692"/>
    </source>
</evidence>
<dbReference type="Proteomes" id="UP000590740">
    <property type="component" value="Unassembled WGS sequence"/>
</dbReference>
<organism evidence="7 8">
    <name type="scientific">Prosthecobacter vanneervenii</name>
    <dbReference type="NCBI Taxonomy" id="48466"/>
    <lineage>
        <taxon>Bacteria</taxon>
        <taxon>Pseudomonadati</taxon>
        <taxon>Verrucomicrobiota</taxon>
        <taxon>Verrucomicrobiia</taxon>
        <taxon>Verrucomicrobiales</taxon>
        <taxon>Verrucomicrobiaceae</taxon>
        <taxon>Prosthecobacter</taxon>
    </lineage>
</organism>
<keyword evidence="4 6" id="KW-1133">Transmembrane helix</keyword>
<evidence type="ECO:0000256" key="1">
    <source>
        <dbReference type="ARBA" id="ARBA00004651"/>
    </source>
</evidence>
<gene>
    <name evidence="7" type="ORF">HNQ65_004149</name>
</gene>
<dbReference type="RefSeq" id="WP_184342458.1">
    <property type="nucleotide sequence ID" value="NZ_JACHIG010000010.1"/>
</dbReference>
<keyword evidence="3 6" id="KW-0812">Transmembrane</keyword>
<accession>A0A7W7YEA5</accession>
<reference evidence="7 8" key="1">
    <citation type="submission" date="2020-08" db="EMBL/GenBank/DDBJ databases">
        <title>Genomic Encyclopedia of Type Strains, Phase IV (KMG-IV): sequencing the most valuable type-strain genomes for metagenomic binning, comparative biology and taxonomic classification.</title>
        <authorList>
            <person name="Goeker M."/>
        </authorList>
    </citation>
    <scope>NUCLEOTIDE SEQUENCE [LARGE SCALE GENOMIC DNA]</scope>
    <source>
        <strain evidence="7 8">DSM 12252</strain>
    </source>
</reference>
<dbReference type="GO" id="GO:0005886">
    <property type="term" value="C:plasma membrane"/>
    <property type="evidence" value="ECO:0007669"/>
    <property type="project" value="UniProtKB-SubCell"/>
</dbReference>
<feature type="transmembrane region" description="Helical" evidence="6">
    <location>
        <begin position="75"/>
        <end position="93"/>
    </location>
</feature>
<keyword evidence="2" id="KW-1003">Cell membrane</keyword>
<dbReference type="AlphaFoldDB" id="A0A7W7YEA5"/>
<dbReference type="EMBL" id="JACHIG010000010">
    <property type="protein sequence ID" value="MBB5034544.1"/>
    <property type="molecule type" value="Genomic_DNA"/>
</dbReference>
<dbReference type="InterPro" id="IPR011743">
    <property type="entry name" value="Caa3_sub_IV"/>
</dbReference>
<comment type="subcellular location">
    <subcellularLocation>
        <location evidence="1">Cell membrane</location>
        <topology evidence="1">Multi-pass membrane protein</topology>
    </subcellularLocation>
</comment>
<dbReference type="Pfam" id="PF03626">
    <property type="entry name" value="COX4_pro"/>
    <property type="match status" value="1"/>
</dbReference>
<feature type="transmembrane region" description="Helical" evidence="6">
    <location>
        <begin position="41"/>
        <end position="63"/>
    </location>
</feature>
<feature type="transmembrane region" description="Helical" evidence="6">
    <location>
        <begin position="15"/>
        <end position="35"/>
    </location>
</feature>
<proteinExistence type="predicted"/>
<dbReference type="NCBIfam" id="TIGR02229">
    <property type="entry name" value="caa3_sub_IV"/>
    <property type="match status" value="1"/>
</dbReference>